<keyword evidence="3 6" id="KW-1133">Transmembrane helix</keyword>
<feature type="region of interest" description="Disordered" evidence="5">
    <location>
        <begin position="1"/>
        <end position="31"/>
    </location>
</feature>
<feature type="domain" description="Fatty acid hydroxylase" evidence="7">
    <location>
        <begin position="186"/>
        <end position="319"/>
    </location>
</feature>
<evidence type="ECO:0000313" key="8">
    <source>
        <dbReference type="EMBL" id="GMH50984.1"/>
    </source>
</evidence>
<reference evidence="9" key="1">
    <citation type="journal article" date="2023" name="Commun. Biol.">
        <title>Genome analysis of Parmales, the sister group of diatoms, reveals the evolutionary specialization of diatoms from phago-mixotrophs to photoautotrophs.</title>
        <authorList>
            <person name="Ban H."/>
            <person name="Sato S."/>
            <person name="Yoshikawa S."/>
            <person name="Yamada K."/>
            <person name="Nakamura Y."/>
            <person name="Ichinomiya M."/>
            <person name="Sato N."/>
            <person name="Blanc-Mathieu R."/>
            <person name="Endo H."/>
            <person name="Kuwata A."/>
            <person name="Ogata H."/>
        </authorList>
    </citation>
    <scope>NUCLEOTIDE SEQUENCE [LARGE SCALE GENOMIC DNA]</scope>
    <source>
        <strain evidence="9">NIES 3700</strain>
    </source>
</reference>
<organism evidence="8 9">
    <name type="scientific">Triparma laevis f. longispina</name>
    <dbReference type="NCBI Taxonomy" id="1714387"/>
    <lineage>
        <taxon>Eukaryota</taxon>
        <taxon>Sar</taxon>
        <taxon>Stramenopiles</taxon>
        <taxon>Ochrophyta</taxon>
        <taxon>Bolidophyceae</taxon>
        <taxon>Parmales</taxon>
        <taxon>Triparmaceae</taxon>
        <taxon>Triparma</taxon>
    </lineage>
</organism>
<dbReference type="Proteomes" id="UP001165122">
    <property type="component" value="Unassembled WGS sequence"/>
</dbReference>
<feature type="compositionally biased region" description="Polar residues" evidence="5">
    <location>
        <begin position="1"/>
        <end position="18"/>
    </location>
</feature>
<evidence type="ECO:0000256" key="5">
    <source>
        <dbReference type="SAM" id="MobiDB-lite"/>
    </source>
</evidence>
<feature type="transmembrane region" description="Helical" evidence="6">
    <location>
        <begin position="56"/>
        <end position="77"/>
    </location>
</feature>
<accession>A0A9W6ZB76</accession>
<comment type="subcellular location">
    <subcellularLocation>
        <location evidence="1">Membrane</location>
    </subcellularLocation>
</comment>
<sequence length="341" mass="38601">MCSTIASKQSGVKQTTPAASKKPTKGVSLGSSPRVFPRPEYPPWTKAVWSLIYSNFYQAGVHGAVLCLILFPIYTACRSFAIKYEISNQVFFALLLSSAHTLPYTTNNFFYWLCDEFKWFQGYKLERKEYMKAKPALMTKMATEALIGQLVTGPIFAYLLYPAFVHFGMLDLDAPLPTFASMFKTFVVGYTFNDVGFYFTHRLFHSKLLYKRFHKQHHEFVGTVSFSAEYADPVEIIIANQIPTVGGVLFFACHPLSVSVWIMMRLQQTYEAHSGYCFENTLLAKVGILHPGSAVFHDHHHTSNMGNFGSFFLDWAFGTMDHYLSAGGYRGYIDKKKKGGV</sequence>
<evidence type="ECO:0000256" key="4">
    <source>
        <dbReference type="ARBA" id="ARBA00023136"/>
    </source>
</evidence>
<proteinExistence type="predicted"/>
<dbReference type="GO" id="GO:0016491">
    <property type="term" value="F:oxidoreductase activity"/>
    <property type="evidence" value="ECO:0007669"/>
    <property type="project" value="InterPro"/>
</dbReference>
<feature type="transmembrane region" description="Helical" evidence="6">
    <location>
        <begin position="141"/>
        <end position="161"/>
    </location>
</feature>
<dbReference type="AlphaFoldDB" id="A0A9W6ZB76"/>
<dbReference type="EMBL" id="BRXW01000400">
    <property type="protein sequence ID" value="GMH50984.1"/>
    <property type="molecule type" value="Genomic_DNA"/>
</dbReference>
<comment type="caution">
    <text evidence="8">The sequence shown here is derived from an EMBL/GenBank/DDBJ whole genome shotgun (WGS) entry which is preliminary data.</text>
</comment>
<dbReference type="GO" id="GO:0016020">
    <property type="term" value="C:membrane"/>
    <property type="evidence" value="ECO:0007669"/>
    <property type="project" value="UniProtKB-SubCell"/>
</dbReference>
<evidence type="ECO:0000256" key="3">
    <source>
        <dbReference type="ARBA" id="ARBA00022989"/>
    </source>
</evidence>
<feature type="transmembrane region" description="Helical" evidence="6">
    <location>
        <begin position="181"/>
        <end position="204"/>
    </location>
</feature>
<evidence type="ECO:0000256" key="1">
    <source>
        <dbReference type="ARBA" id="ARBA00004370"/>
    </source>
</evidence>
<keyword evidence="2 6" id="KW-0812">Transmembrane</keyword>
<dbReference type="OrthoDB" id="1658724at2759"/>
<evidence type="ECO:0000256" key="2">
    <source>
        <dbReference type="ARBA" id="ARBA00022692"/>
    </source>
</evidence>
<evidence type="ECO:0000256" key="6">
    <source>
        <dbReference type="SAM" id="Phobius"/>
    </source>
</evidence>
<keyword evidence="9" id="KW-1185">Reference proteome</keyword>
<evidence type="ECO:0000259" key="7">
    <source>
        <dbReference type="Pfam" id="PF04116"/>
    </source>
</evidence>
<dbReference type="GO" id="GO:0008610">
    <property type="term" value="P:lipid biosynthetic process"/>
    <property type="evidence" value="ECO:0007669"/>
    <property type="project" value="InterPro"/>
</dbReference>
<dbReference type="InterPro" id="IPR006694">
    <property type="entry name" value="Fatty_acid_hydroxylase"/>
</dbReference>
<dbReference type="Pfam" id="PF04116">
    <property type="entry name" value="FA_hydroxylase"/>
    <property type="match status" value="1"/>
</dbReference>
<gene>
    <name evidence="8" type="ORF">TrLO_g12734</name>
</gene>
<dbReference type="GO" id="GO:0005506">
    <property type="term" value="F:iron ion binding"/>
    <property type="evidence" value="ECO:0007669"/>
    <property type="project" value="InterPro"/>
</dbReference>
<dbReference type="InterPro" id="IPR050307">
    <property type="entry name" value="Sterol_Desaturase_Related"/>
</dbReference>
<evidence type="ECO:0000313" key="9">
    <source>
        <dbReference type="Proteomes" id="UP001165122"/>
    </source>
</evidence>
<dbReference type="PANTHER" id="PTHR11863">
    <property type="entry name" value="STEROL DESATURASE"/>
    <property type="match status" value="1"/>
</dbReference>
<protein>
    <recommendedName>
        <fullName evidence="7">Fatty acid hydroxylase domain-containing protein</fullName>
    </recommendedName>
</protein>
<keyword evidence="4 6" id="KW-0472">Membrane</keyword>
<name>A0A9W6ZB76_9STRA</name>